<dbReference type="PANTHER" id="PTHR13275:SF4">
    <property type="entry name" value="VACUOLAR PROTEIN SORTING-ASSOCIATED PROTEIN 72 HOMOLOG"/>
    <property type="match status" value="1"/>
</dbReference>
<dbReference type="EMBL" id="LFMY01000004">
    <property type="protein sequence ID" value="OKL61347.1"/>
    <property type="molecule type" value="Genomic_DNA"/>
</dbReference>
<reference evidence="4 5" key="1">
    <citation type="submission" date="2015-06" db="EMBL/GenBank/DDBJ databases">
        <title>Talaromyces atroroseus IBT 11181 draft genome.</title>
        <authorList>
            <person name="Rasmussen K.B."/>
            <person name="Rasmussen S."/>
            <person name="Petersen B."/>
            <person name="Sicheritz-Ponten T."/>
            <person name="Mortensen U.H."/>
            <person name="Thrane U."/>
        </authorList>
    </citation>
    <scope>NUCLEOTIDE SEQUENCE [LARGE SCALE GENOMIC DNA]</scope>
    <source>
        <strain evidence="4 5">IBT 11181</strain>
    </source>
</reference>
<evidence type="ECO:0000256" key="1">
    <source>
        <dbReference type="ARBA" id="ARBA00006832"/>
    </source>
</evidence>
<feature type="compositionally biased region" description="Acidic residues" evidence="2">
    <location>
        <begin position="53"/>
        <end position="74"/>
    </location>
</feature>
<feature type="domain" description="Vps72/YL1 C-terminal" evidence="3">
    <location>
        <begin position="642"/>
        <end position="671"/>
    </location>
</feature>
<comment type="similarity">
    <text evidence="1">Belongs to the VPS72/YL1 family.</text>
</comment>
<dbReference type="PANTHER" id="PTHR13275">
    <property type="entry name" value="YL-1 PROTEIN TRANSCRIPTION FACTOR-LIKE 1"/>
    <property type="match status" value="1"/>
</dbReference>
<dbReference type="GO" id="GO:0005634">
    <property type="term" value="C:nucleus"/>
    <property type="evidence" value="ECO:0007669"/>
    <property type="project" value="TreeGrafter"/>
</dbReference>
<feature type="compositionally biased region" description="Polar residues" evidence="2">
    <location>
        <begin position="169"/>
        <end position="180"/>
    </location>
</feature>
<dbReference type="GeneID" id="31003344"/>
<feature type="region of interest" description="Disordered" evidence="2">
    <location>
        <begin position="53"/>
        <end position="192"/>
    </location>
</feature>
<gene>
    <name evidence="4" type="ORF">UA08_03589</name>
</gene>
<name>A0A225B614_TALAT</name>
<feature type="region of interest" description="Disordered" evidence="2">
    <location>
        <begin position="391"/>
        <end position="603"/>
    </location>
</feature>
<evidence type="ECO:0000313" key="4">
    <source>
        <dbReference type="EMBL" id="OKL61347.1"/>
    </source>
</evidence>
<dbReference type="RefSeq" id="XP_020121468.1">
    <property type="nucleotide sequence ID" value="XM_020265906.1"/>
</dbReference>
<proteinExistence type="inferred from homology"/>
<feature type="compositionally biased region" description="Basic and acidic residues" evidence="2">
    <location>
        <begin position="510"/>
        <end position="522"/>
    </location>
</feature>
<dbReference type="SMART" id="SM00993">
    <property type="entry name" value="YL1_C"/>
    <property type="match status" value="1"/>
</dbReference>
<feature type="region of interest" description="Disordered" evidence="2">
    <location>
        <begin position="703"/>
        <end position="740"/>
    </location>
</feature>
<feature type="compositionally biased region" description="Basic and acidic residues" evidence="2">
    <location>
        <begin position="101"/>
        <end position="110"/>
    </location>
</feature>
<evidence type="ECO:0000256" key="2">
    <source>
        <dbReference type="SAM" id="MobiDB-lite"/>
    </source>
</evidence>
<sequence>MATADEASSFAGADTSEDEAVIESLVAGRQKRSTAGRNMSSLLDAAADDDLTLLFAEDENDDEFDEDEGADGDVDDMRLDSSSEDEDDQGPNAADDDLEGERELEKQARADRKKRKAQESLRLTALRKKVKIDSPMVATTTTTTETTPRPKKKSDRVSWLPTPEEGPVRSSSRRQTMQNKELTHARLKDSEQRRIKLIATMEQAAKRKQRMKPKVMTQEERLAEAAKIERLNSKSLNRWEEMEKRKAEERKAKLEALQNRRLEGPVMSWWSGIAKWVNGKLVRVGNVEVKPKIEKEEAERKKKTAAKDSAAQETPKIIETKAAEVPAMTSNDASIPSPGVLPAPESAVPTIGSVENVARQDDTVPTPALENEKATSSLGFLDGIHEYASLPTIPAPETAEVEVKVPTSGNSKPETADDAGKQPAEDEDGGTKTTSHDKLPVDAPSGDGKTEDVQVDDTPAGAQPVASTKSVSGEKLQSESKVADGEAGQTQASQDVSPEAVSNEASAETKQAETEAAVRKTTENPSGADGSENIESKTAPAVPATEEEEEEEEAKQTETPVQAAVTETSEMDIDKPVSVAEPSAAGEAEASAPEAAKPEKIEQTGRNLLVLENFDNSTMQSREYSIYFNSKKPPRLTKISSHLCPITSQLSRYRDPDTGLPYANMVGYREIRNLTEQKYTWSGMLGCYVGNASVAAKGVPEQFLTGVKPSPPISDDKAKGKPKEKETEKETGEGSMEVGA</sequence>
<protein>
    <recommendedName>
        <fullName evidence="3">Vps72/YL1 C-terminal domain-containing protein</fullName>
    </recommendedName>
</protein>
<evidence type="ECO:0000313" key="5">
    <source>
        <dbReference type="Proteomes" id="UP000214365"/>
    </source>
</evidence>
<keyword evidence="5" id="KW-1185">Reference proteome</keyword>
<feature type="compositionally biased region" description="Basic and acidic residues" evidence="2">
    <location>
        <begin position="181"/>
        <end position="192"/>
    </location>
</feature>
<feature type="compositionally biased region" description="Polar residues" evidence="2">
    <location>
        <begin position="557"/>
        <end position="568"/>
    </location>
</feature>
<evidence type="ECO:0000259" key="3">
    <source>
        <dbReference type="SMART" id="SM00993"/>
    </source>
</evidence>
<feature type="compositionally biased region" description="Acidic residues" evidence="2">
    <location>
        <begin position="82"/>
        <end position="100"/>
    </location>
</feature>
<dbReference type="STRING" id="1441469.A0A225B614"/>
<feature type="compositionally biased region" description="Basic and acidic residues" evidence="2">
    <location>
        <begin position="414"/>
        <end position="424"/>
    </location>
</feature>
<feature type="compositionally biased region" description="Low complexity" evidence="2">
    <location>
        <begin position="580"/>
        <end position="595"/>
    </location>
</feature>
<dbReference type="AlphaFoldDB" id="A0A225B614"/>
<comment type="caution">
    <text evidence="4">The sequence shown here is derived from an EMBL/GenBank/DDBJ whole genome shotgun (WGS) entry which is preliminary data.</text>
</comment>
<feature type="region of interest" description="Disordered" evidence="2">
    <location>
        <begin position="295"/>
        <end position="347"/>
    </location>
</feature>
<accession>A0A225B614</accession>
<dbReference type="Pfam" id="PF05764">
    <property type="entry name" value="YL1"/>
    <property type="match status" value="1"/>
</dbReference>
<dbReference type="InterPro" id="IPR013272">
    <property type="entry name" value="Vps72/YL1_C"/>
</dbReference>
<organism evidence="4 5">
    <name type="scientific">Talaromyces atroroseus</name>
    <dbReference type="NCBI Taxonomy" id="1441469"/>
    <lineage>
        <taxon>Eukaryota</taxon>
        <taxon>Fungi</taxon>
        <taxon>Dikarya</taxon>
        <taxon>Ascomycota</taxon>
        <taxon>Pezizomycotina</taxon>
        <taxon>Eurotiomycetes</taxon>
        <taxon>Eurotiomycetidae</taxon>
        <taxon>Eurotiales</taxon>
        <taxon>Trichocomaceae</taxon>
        <taxon>Talaromyces</taxon>
        <taxon>Talaromyces sect. Trachyspermi</taxon>
    </lineage>
</organism>
<dbReference type="InterPro" id="IPR046757">
    <property type="entry name" value="YL1_N"/>
</dbReference>
<dbReference type="OrthoDB" id="3942062at2759"/>
<dbReference type="Pfam" id="PF08265">
    <property type="entry name" value="YL1_C"/>
    <property type="match status" value="1"/>
</dbReference>
<dbReference type="Proteomes" id="UP000214365">
    <property type="component" value="Unassembled WGS sequence"/>
</dbReference>
<feature type="compositionally biased region" description="Basic and acidic residues" evidence="2">
    <location>
        <begin position="714"/>
        <end position="732"/>
    </location>
</feature>